<feature type="compositionally biased region" description="Basic and acidic residues" evidence="3">
    <location>
        <begin position="423"/>
        <end position="453"/>
    </location>
</feature>
<keyword evidence="1" id="KW-0863">Zinc-finger</keyword>
<dbReference type="SUPFAM" id="SSF54928">
    <property type="entry name" value="RNA-binding domain, RBD"/>
    <property type="match status" value="1"/>
</dbReference>
<dbReference type="InterPro" id="IPR001841">
    <property type="entry name" value="Znf_RING"/>
</dbReference>
<gene>
    <name evidence="6" type="ORF">RND81_11G175700</name>
</gene>
<dbReference type="SMART" id="SM00361">
    <property type="entry name" value="RRM_1"/>
    <property type="match status" value="1"/>
</dbReference>
<comment type="caution">
    <text evidence="6">The sequence shown here is derived from an EMBL/GenBank/DDBJ whole genome shotgun (WGS) entry which is preliminary data.</text>
</comment>
<dbReference type="GO" id="GO:0030014">
    <property type="term" value="C:CCR4-NOT complex"/>
    <property type="evidence" value="ECO:0007669"/>
    <property type="project" value="InterPro"/>
</dbReference>
<dbReference type="InterPro" id="IPR039515">
    <property type="entry name" value="NOT4_mRING-HC-C4C4"/>
</dbReference>
<reference evidence="6" key="1">
    <citation type="submission" date="2024-03" db="EMBL/GenBank/DDBJ databases">
        <title>WGS assembly of Saponaria officinalis var. Norfolk2.</title>
        <authorList>
            <person name="Jenkins J."/>
            <person name="Shu S."/>
            <person name="Grimwood J."/>
            <person name="Barry K."/>
            <person name="Goodstein D."/>
            <person name="Schmutz J."/>
            <person name="Leebens-Mack J."/>
            <person name="Osbourn A."/>
        </authorList>
    </citation>
    <scope>NUCLEOTIDE SEQUENCE [LARGE SCALE GENOMIC DNA]</scope>
    <source>
        <strain evidence="6">JIC</strain>
    </source>
</reference>
<name>A0AAW1HNQ9_SAPOF</name>
<dbReference type="InterPro" id="IPR035979">
    <property type="entry name" value="RBD_domain_sf"/>
</dbReference>
<dbReference type="PROSITE" id="PS50102">
    <property type="entry name" value="RRM"/>
    <property type="match status" value="1"/>
</dbReference>
<organism evidence="6 7">
    <name type="scientific">Saponaria officinalis</name>
    <name type="common">Common soapwort</name>
    <name type="synonym">Lychnis saponaria</name>
    <dbReference type="NCBI Taxonomy" id="3572"/>
    <lineage>
        <taxon>Eukaryota</taxon>
        <taxon>Viridiplantae</taxon>
        <taxon>Streptophyta</taxon>
        <taxon>Embryophyta</taxon>
        <taxon>Tracheophyta</taxon>
        <taxon>Spermatophyta</taxon>
        <taxon>Magnoliopsida</taxon>
        <taxon>eudicotyledons</taxon>
        <taxon>Gunneridae</taxon>
        <taxon>Pentapetalae</taxon>
        <taxon>Caryophyllales</taxon>
        <taxon>Caryophyllaceae</taxon>
        <taxon>Caryophylleae</taxon>
        <taxon>Saponaria</taxon>
    </lineage>
</organism>
<evidence type="ECO:0008006" key="8">
    <source>
        <dbReference type="Google" id="ProtNLM"/>
    </source>
</evidence>
<keyword evidence="7" id="KW-1185">Reference proteome</keyword>
<dbReference type="PANTHER" id="PTHR12603:SF36">
    <property type="entry name" value="RNA BINDING (RRM_RBD_RNP MOTIFS) FAMILY PROTEIN"/>
    <property type="match status" value="1"/>
</dbReference>
<dbReference type="Gene3D" id="3.30.70.330">
    <property type="match status" value="1"/>
</dbReference>
<evidence type="ECO:0000259" key="4">
    <source>
        <dbReference type="PROSITE" id="PS50089"/>
    </source>
</evidence>
<evidence type="ECO:0000256" key="1">
    <source>
        <dbReference type="PROSITE-ProRule" id="PRU00175"/>
    </source>
</evidence>
<dbReference type="PROSITE" id="PS50089">
    <property type="entry name" value="ZF_RING_2"/>
    <property type="match status" value="1"/>
</dbReference>
<feature type="domain" description="RRM" evidence="5">
    <location>
        <begin position="110"/>
        <end position="197"/>
    </location>
</feature>
<accession>A0AAW1HNQ9</accession>
<dbReference type="InterPro" id="IPR012677">
    <property type="entry name" value="Nucleotide-bd_a/b_plait_sf"/>
</dbReference>
<dbReference type="Gene3D" id="3.30.40.10">
    <property type="entry name" value="Zinc/RING finger domain, C3HC4 (zinc finger)"/>
    <property type="match status" value="1"/>
</dbReference>
<feature type="region of interest" description="Disordered" evidence="3">
    <location>
        <begin position="247"/>
        <end position="361"/>
    </location>
</feature>
<dbReference type="GO" id="GO:0016567">
    <property type="term" value="P:protein ubiquitination"/>
    <property type="evidence" value="ECO:0007669"/>
    <property type="project" value="TreeGrafter"/>
</dbReference>
<sequence>MSDEGEKTCPLCAEEMDMTDQQLKPCRCGYEVCVWCWHHIMEMAEKDDTEGRCPACRTPYDKERIVATAASCERLVAEVNMEKKHKTQKAKPKTTDSRKQLTSVRVIQRNLVYIVGLPLNLADEDQLLQRKEYFGQYGKVLKVSISRTSAGTIQQFPNNTCSVYITYAREDEAVRCIQSVHAFILDGRPLRACFGTTKYCHAWLRNVPCSNPDCLYLHEIGSEEDSFTKDEIISAYSRVQEITGITNNMQRRSGNVLPPPADDYCNNTPAVTGKPGVKNASNSSVSSTRGSPPSSSSGRSGALPSAASWGARASNCNPAAGSLATSNGPTKQKAETVHGQPPVIGSVVSDNTSQTHSLPNDIAKSHDAEEACARHTKSKMEGIDPAKQCVGLNSHSSVSETSSTASAVPAVKSTSQLPCSLEADGHEGEGSKVHKARYSIDKRPCSPLKHEGESSTADVNIQKLPEEVSSMSSDKQPNGDYSEVLRPNGLSLDSFISHRDQGFLLHESEKRQEHSGTAGKAAEATYSLTDTRELYNLKSDVQTPCTVQNLTSETEDDFDNQRLRDAIVSQAPMPASSPLHIFNHFRAPSQPQFDAGSTGSYTLNPQNVNRLSDESLGLNLPGASFSSNGFLEHLVNHASAPGNPLLNGMQGNHLGHFDGEVAHVDPSESALDMRESNIISNILSLDLDSWDDSLTSPQNLAKLLADKQECSIKSGNSWKSQTSNQSRFSFARQDDSRNYMFEIEPTLGNIDHTAKSPFYDQRFVENRDPYLNRLGNGFGIPNRNVELSDNLFGGPSAFPSSKFSVSRSQISAPPGFSVPSRPPPPGFSSQERSDQSFDFLNSGNQLHETSSFLRNSYQASSNGNMSTANDIEFIDPAILAVGKGRLPSGAYSSGIDMWPNFQGQAFEDESRLQFLMQRSLSPQQNLRYTDARDNILPSNEPFGFNYRHMEQPLATNVSPFSQYSLQQPRNTVVSNGHRDGWSEVQSPNDMGIADLLRNDRVGLNKFYGGYEDSKFRMTNSGDIYNRNFGM</sequence>
<proteinExistence type="predicted"/>
<dbReference type="Pfam" id="PF14570">
    <property type="entry name" value="zf-RING_4"/>
    <property type="match status" value="1"/>
</dbReference>
<keyword evidence="2" id="KW-0694">RNA-binding</keyword>
<dbReference type="Proteomes" id="UP001443914">
    <property type="component" value="Unassembled WGS sequence"/>
</dbReference>
<dbReference type="EMBL" id="JBDFQZ010000011">
    <property type="protein sequence ID" value="KAK9677911.1"/>
    <property type="molecule type" value="Genomic_DNA"/>
</dbReference>
<dbReference type="InterPro" id="IPR000504">
    <property type="entry name" value="RRM_dom"/>
</dbReference>
<dbReference type="GO" id="GO:0008270">
    <property type="term" value="F:zinc ion binding"/>
    <property type="evidence" value="ECO:0007669"/>
    <property type="project" value="UniProtKB-KW"/>
</dbReference>
<dbReference type="SUPFAM" id="SSF57850">
    <property type="entry name" value="RING/U-box"/>
    <property type="match status" value="1"/>
</dbReference>
<evidence type="ECO:0000313" key="7">
    <source>
        <dbReference type="Proteomes" id="UP001443914"/>
    </source>
</evidence>
<evidence type="ECO:0000256" key="3">
    <source>
        <dbReference type="SAM" id="MobiDB-lite"/>
    </source>
</evidence>
<dbReference type="InterPro" id="IPR013083">
    <property type="entry name" value="Znf_RING/FYVE/PHD"/>
</dbReference>
<feature type="compositionally biased region" description="Low complexity" evidence="3">
    <location>
        <begin position="281"/>
        <end position="308"/>
    </location>
</feature>
<feature type="region of interest" description="Disordered" evidence="3">
    <location>
        <begin position="804"/>
        <end position="841"/>
    </location>
</feature>
<dbReference type="InterPro" id="IPR039780">
    <property type="entry name" value="Mot2"/>
</dbReference>
<dbReference type="PANTHER" id="PTHR12603">
    <property type="entry name" value="CCR4-NOT TRANSCRIPTION COMPLEX RELATED"/>
    <property type="match status" value="1"/>
</dbReference>
<feature type="domain" description="RING-type" evidence="4">
    <location>
        <begin position="9"/>
        <end position="57"/>
    </location>
</feature>
<dbReference type="GO" id="GO:0004842">
    <property type="term" value="F:ubiquitin-protein transferase activity"/>
    <property type="evidence" value="ECO:0007669"/>
    <property type="project" value="InterPro"/>
</dbReference>
<dbReference type="InterPro" id="IPR034261">
    <property type="entry name" value="CNOT4_RRM"/>
</dbReference>
<evidence type="ECO:0000259" key="5">
    <source>
        <dbReference type="PROSITE" id="PS50102"/>
    </source>
</evidence>
<dbReference type="GO" id="GO:0003723">
    <property type="term" value="F:RNA binding"/>
    <property type="evidence" value="ECO:0007669"/>
    <property type="project" value="UniProtKB-UniRule"/>
</dbReference>
<dbReference type="FunFam" id="3.30.70.330:FF:000161">
    <property type="entry name" value="RNA binding (RRM/RBD/RNP motifs) family protein"/>
    <property type="match status" value="1"/>
</dbReference>
<feature type="compositionally biased region" description="Polar residues" evidence="3">
    <location>
        <begin position="348"/>
        <end position="358"/>
    </location>
</feature>
<evidence type="ECO:0000256" key="2">
    <source>
        <dbReference type="PROSITE-ProRule" id="PRU00176"/>
    </source>
</evidence>
<keyword evidence="1" id="KW-0862">Zinc</keyword>
<evidence type="ECO:0000313" key="6">
    <source>
        <dbReference type="EMBL" id="KAK9677911.1"/>
    </source>
</evidence>
<keyword evidence="1" id="KW-0479">Metal-binding</keyword>
<dbReference type="InterPro" id="IPR003954">
    <property type="entry name" value="RRM_euk-type"/>
</dbReference>
<feature type="region of interest" description="Disordered" evidence="3">
    <location>
        <begin position="420"/>
        <end position="460"/>
    </location>
</feature>
<protein>
    <recommendedName>
        <fullName evidence="8">CCR4-NOT transcription complex subunit 4</fullName>
    </recommendedName>
</protein>
<dbReference type="CDD" id="cd12438">
    <property type="entry name" value="RRM_CNOT4"/>
    <property type="match status" value="1"/>
</dbReference>
<dbReference type="CDD" id="cd16618">
    <property type="entry name" value="mRING-HC-C4C4_CNOT4"/>
    <property type="match status" value="1"/>
</dbReference>
<dbReference type="AlphaFoldDB" id="A0AAW1HNQ9"/>